<dbReference type="EMBL" id="BAAAYN010000063">
    <property type="protein sequence ID" value="GAA3397071.1"/>
    <property type="molecule type" value="Genomic_DNA"/>
</dbReference>
<proteinExistence type="predicted"/>
<accession>A0ABP6TBU2</accession>
<gene>
    <name evidence="2" type="ORF">GCM10020369_75980</name>
</gene>
<sequence length="146" mass="14276">MSNNDRPAPAYTDVEQENDPGQGTAIAEEAPAERGTLSTAADEREPGAGPSPTGGGADDVPGSRSGDTGFPSGSTDIPPSDTGGRRDGTAAESPLDAEGSNRAGSDPGEWPAADTVGVSGRAPGPADLDNPGGTGLTTADTEGGDR</sequence>
<dbReference type="RefSeq" id="WP_345733161.1">
    <property type="nucleotide sequence ID" value="NZ_BAAAYN010000063.1"/>
</dbReference>
<organism evidence="2 3">
    <name type="scientific">Cryptosporangium minutisporangium</name>
    <dbReference type="NCBI Taxonomy" id="113569"/>
    <lineage>
        <taxon>Bacteria</taxon>
        <taxon>Bacillati</taxon>
        <taxon>Actinomycetota</taxon>
        <taxon>Actinomycetes</taxon>
        <taxon>Cryptosporangiales</taxon>
        <taxon>Cryptosporangiaceae</taxon>
        <taxon>Cryptosporangium</taxon>
    </lineage>
</organism>
<keyword evidence="3" id="KW-1185">Reference proteome</keyword>
<comment type="caution">
    <text evidence="2">The sequence shown here is derived from an EMBL/GenBank/DDBJ whole genome shotgun (WGS) entry which is preliminary data.</text>
</comment>
<reference evidence="3" key="1">
    <citation type="journal article" date="2019" name="Int. J. Syst. Evol. Microbiol.">
        <title>The Global Catalogue of Microorganisms (GCM) 10K type strain sequencing project: providing services to taxonomists for standard genome sequencing and annotation.</title>
        <authorList>
            <consortium name="The Broad Institute Genomics Platform"/>
            <consortium name="The Broad Institute Genome Sequencing Center for Infectious Disease"/>
            <person name="Wu L."/>
            <person name="Ma J."/>
        </authorList>
    </citation>
    <scope>NUCLEOTIDE SEQUENCE [LARGE SCALE GENOMIC DNA]</scope>
    <source>
        <strain evidence="3">JCM 9458</strain>
    </source>
</reference>
<evidence type="ECO:0000313" key="2">
    <source>
        <dbReference type="EMBL" id="GAA3397071.1"/>
    </source>
</evidence>
<feature type="region of interest" description="Disordered" evidence="1">
    <location>
        <begin position="1"/>
        <end position="146"/>
    </location>
</feature>
<dbReference type="Proteomes" id="UP001501676">
    <property type="component" value="Unassembled WGS sequence"/>
</dbReference>
<name>A0ABP6TBU2_9ACTN</name>
<evidence type="ECO:0000256" key="1">
    <source>
        <dbReference type="SAM" id="MobiDB-lite"/>
    </source>
</evidence>
<protein>
    <submittedName>
        <fullName evidence="2">Uncharacterized protein</fullName>
    </submittedName>
</protein>
<evidence type="ECO:0000313" key="3">
    <source>
        <dbReference type="Proteomes" id="UP001501676"/>
    </source>
</evidence>